<dbReference type="Gene3D" id="2.40.37.10">
    <property type="entry name" value="Lyase, Ornithine Decarboxylase, Chain A, domain 1"/>
    <property type="match status" value="1"/>
</dbReference>
<evidence type="ECO:0000259" key="3">
    <source>
        <dbReference type="Pfam" id="PF02784"/>
    </source>
</evidence>
<dbReference type="InterPro" id="IPR022644">
    <property type="entry name" value="De-COase2_N"/>
</dbReference>
<dbReference type="Proteomes" id="UP000192731">
    <property type="component" value="Unassembled WGS sequence"/>
</dbReference>
<organism evidence="4 5">
    <name type="scientific">Desulfonispora thiosulfatigenes DSM 11270</name>
    <dbReference type="NCBI Taxonomy" id="656914"/>
    <lineage>
        <taxon>Bacteria</taxon>
        <taxon>Bacillati</taxon>
        <taxon>Bacillota</taxon>
        <taxon>Clostridia</taxon>
        <taxon>Eubacteriales</taxon>
        <taxon>Peptococcaceae</taxon>
        <taxon>Desulfonispora</taxon>
    </lineage>
</organism>
<keyword evidence="5" id="KW-1185">Reference proteome</keyword>
<dbReference type="Gene3D" id="3.20.20.10">
    <property type="entry name" value="Alanine racemase"/>
    <property type="match status" value="1"/>
</dbReference>
<evidence type="ECO:0000256" key="2">
    <source>
        <dbReference type="ARBA" id="ARBA00022898"/>
    </source>
</evidence>
<feature type="domain" description="Orn/DAP/Arg decarboxylase 2 N-terminal" evidence="3">
    <location>
        <begin position="27"/>
        <end position="267"/>
    </location>
</feature>
<evidence type="ECO:0000313" key="5">
    <source>
        <dbReference type="Proteomes" id="UP000192731"/>
    </source>
</evidence>
<accession>A0A1W1VF53</accession>
<protein>
    <submittedName>
        <fullName evidence="4">Diaminopimelate decarboxylase</fullName>
    </submittedName>
</protein>
<dbReference type="EMBL" id="FWWT01000019">
    <property type="protein sequence ID" value="SMB91840.1"/>
    <property type="molecule type" value="Genomic_DNA"/>
</dbReference>
<dbReference type="InterPro" id="IPR009006">
    <property type="entry name" value="Ala_racemase/Decarboxylase_C"/>
</dbReference>
<dbReference type="AlphaFoldDB" id="A0A1W1VF53"/>
<proteinExistence type="predicted"/>
<evidence type="ECO:0000313" key="4">
    <source>
        <dbReference type="EMBL" id="SMB91840.1"/>
    </source>
</evidence>
<reference evidence="4 5" key="1">
    <citation type="submission" date="2017-04" db="EMBL/GenBank/DDBJ databases">
        <authorList>
            <person name="Afonso C.L."/>
            <person name="Miller P.J."/>
            <person name="Scott M.A."/>
            <person name="Spackman E."/>
            <person name="Goraichik I."/>
            <person name="Dimitrov K.M."/>
            <person name="Suarez D.L."/>
            <person name="Swayne D.E."/>
        </authorList>
    </citation>
    <scope>NUCLEOTIDE SEQUENCE [LARGE SCALE GENOMIC DNA]</scope>
    <source>
        <strain evidence="4 5">DSM 11270</strain>
    </source>
</reference>
<evidence type="ECO:0000256" key="1">
    <source>
        <dbReference type="ARBA" id="ARBA00001933"/>
    </source>
</evidence>
<dbReference type="SUPFAM" id="SSF51419">
    <property type="entry name" value="PLP-binding barrel"/>
    <property type="match status" value="1"/>
</dbReference>
<dbReference type="InterPro" id="IPR000183">
    <property type="entry name" value="Orn/DAP/Arg_de-COase"/>
</dbReference>
<dbReference type="Pfam" id="PF02784">
    <property type="entry name" value="Orn_Arg_deC_N"/>
    <property type="match status" value="1"/>
</dbReference>
<gene>
    <name evidence="4" type="ORF">SAMN00017405_2254</name>
</gene>
<dbReference type="GO" id="GO:0009089">
    <property type="term" value="P:lysine biosynthetic process via diaminopimelate"/>
    <property type="evidence" value="ECO:0007669"/>
    <property type="project" value="TreeGrafter"/>
</dbReference>
<keyword evidence="2" id="KW-0663">Pyridoxal phosphate</keyword>
<dbReference type="STRING" id="656914.SAMN00017405_2254"/>
<sequence>MENIYNIIDSLMKQYDKPFYFYDESVIAKNIKILKEKFLRFEFLYSIKANPYTPIVDFIVSEGLGADAASSEEVILAYNTGLTSEKILYSTPGKTRNDIEKTYDKSIIIADSYNELVLINEVAKDKDIQIKVGIRINPDFDIDSGVGVSSKFGVDEDTLVKQKSFLDSLKNLKIIGIHVHLRSQIIDYRILYRYYEKVFLLSLFCKEVMKWELDFINFGGGLGIVYSSLNDSPLDLELLSEKCEVLFQRFKDKIKVRLILETGRFVVCEAGQYITQIVDIKESRGTKYLIVKNSLNGFFRPSIAEFLAAYTPKEKNYRAVNHYSRRKMLLILR</sequence>
<dbReference type="PANTHER" id="PTHR43727:SF2">
    <property type="entry name" value="GROUP IV DECARBOXYLASE"/>
    <property type="match status" value="1"/>
</dbReference>
<dbReference type="InterPro" id="IPR029066">
    <property type="entry name" value="PLP-binding_barrel"/>
</dbReference>
<dbReference type="PRINTS" id="PR01179">
    <property type="entry name" value="ODADCRBXLASE"/>
</dbReference>
<dbReference type="RefSeq" id="WP_278336347.1">
    <property type="nucleotide sequence ID" value="NZ_FWWT01000019.1"/>
</dbReference>
<dbReference type="GO" id="GO:0008836">
    <property type="term" value="F:diaminopimelate decarboxylase activity"/>
    <property type="evidence" value="ECO:0007669"/>
    <property type="project" value="TreeGrafter"/>
</dbReference>
<dbReference type="PANTHER" id="PTHR43727">
    <property type="entry name" value="DIAMINOPIMELATE DECARBOXYLASE"/>
    <property type="match status" value="1"/>
</dbReference>
<comment type="cofactor">
    <cofactor evidence="1">
        <name>pyridoxal 5'-phosphate</name>
        <dbReference type="ChEBI" id="CHEBI:597326"/>
    </cofactor>
</comment>
<dbReference type="SUPFAM" id="SSF50621">
    <property type="entry name" value="Alanine racemase C-terminal domain-like"/>
    <property type="match status" value="1"/>
</dbReference>
<name>A0A1W1VF53_DESTI</name>